<keyword evidence="3" id="KW-1185">Reference proteome</keyword>
<evidence type="ECO:0000313" key="3">
    <source>
        <dbReference type="Proteomes" id="UP000465622"/>
    </source>
</evidence>
<dbReference type="Proteomes" id="UP000465622">
    <property type="component" value="Chromosome"/>
</dbReference>
<proteinExistence type="predicted"/>
<gene>
    <name evidence="2" type="ORF">MMAGJ_09130</name>
</gene>
<feature type="signal peptide" evidence="1">
    <location>
        <begin position="1"/>
        <end position="19"/>
    </location>
</feature>
<keyword evidence="1" id="KW-0732">Signal</keyword>
<evidence type="ECO:0008006" key="4">
    <source>
        <dbReference type="Google" id="ProtNLM"/>
    </source>
</evidence>
<evidence type="ECO:0000313" key="2">
    <source>
        <dbReference type="EMBL" id="BBX31631.1"/>
    </source>
</evidence>
<sequence length="80" mass="8340">MYMRLMPYLSPSAPAPSTAAASVSVAMLATKLAVLADMCRPARTAEMLADRMTGSAAVMLEPKPVARMVMVAAVPDTQVG</sequence>
<evidence type="ECO:0000256" key="1">
    <source>
        <dbReference type="SAM" id="SignalP"/>
    </source>
</evidence>
<protein>
    <recommendedName>
        <fullName evidence="4">Secreted protein</fullName>
    </recommendedName>
</protein>
<dbReference type="EMBL" id="AP022567">
    <property type="protein sequence ID" value="BBX31631.1"/>
    <property type="molecule type" value="Genomic_DNA"/>
</dbReference>
<accession>A0ABM7HM98</accession>
<reference evidence="2 3" key="1">
    <citation type="journal article" date="2019" name="Emerg. Microbes Infect.">
        <title>Comprehensive subspecies identification of 175 nontuberculous mycobacteria species based on 7547 genomic profiles.</title>
        <authorList>
            <person name="Matsumoto Y."/>
            <person name="Kinjo T."/>
            <person name="Motooka D."/>
            <person name="Nabeya D."/>
            <person name="Jung N."/>
            <person name="Uechi K."/>
            <person name="Horii T."/>
            <person name="Iida T."/>
            <person name="Fujita J."/>
            <person name="Nakamura S."/>
        </authorList>
    </citation>
    <scope>NUCLEOTIDE SEQUENCE [LARGE SCALE GENOMIC DNA]</scope>
    <source>
        <strain evidence="2 3">JCM 12375</strain>
    </source>
</reference>
<organism evidence="2 3">
    <name type="scientific">Mycolicibacterium mageritense</name>
    <name type="common">Mycobacterium mageritense</name>
    <dbReference type="NCBI Taxonomy" id="53462"/>
    <lineage>
        <taxon>Bacteria</taxon>
        <taxon>Bacillati</taxon>
        <taxon>Actinomycetota</taxon>
        <taxon>Actinomycetes</taxon>
        <taxon>Mycobacteriales</taxon>
        <taxon>Mycobacteriaceae</taxon>
        <taxon>Mycolicibacterium</taxon>
    </lineage>
</organism>
<name>A0ABM7HM98_MYCME</name>
<feature type="chain" id="PRO_5045946675" description="Secreted protein" evidence="1">
    <location>
        <begin position="20"/>
        <end position="80"/>
    </location>
</feature>